<evidence type="ECO:0000256" key="1">
    <source>
        <dbReference type="SAM" id="Coils"/>
    </source>
</evidence>
<dbReference type="EMBL" id="BMDA01000003">
    <property type="protein sequence ID" value="GGH39299.1"/>
    <property type="molecule type" value="Genomic_DNA"/>
</dbReference>
<feature type="transmembrane region" description="Helical" evidence="2">
    <location>
        <begin position="9"/>
        <end position="33"/>
    </location>
</feature>
<keyword evidence="1" id="KW-0175">Coiled coil</keyword>
<reference evidence="4 6" key="2">
    <citation type="journal article" date="2014" name="Int. J. Syst. Evol. Microbiol.">
        <title>Complete genome sequence of Corynebacterium casei LMG S-19264T (=DSM 44701T), isolated from a smear-ripened cheese.</title>
        <authorList>
            <consortium name="US DOE Joint Genome Institute (JGI-PGF)"/>
            <person name="Walter F."/>
            <person name="Albersmeier A."/>
            <person name="Kalinowski J."/>
            <person name="Ruckert C."/>
        </authorList>
    </citation>
    <scope>NUCLEOTIDE SEQUENCE [LARGE SCALE GENOMIC DNA]</scope>
    <source>
        <strain evidence="4 6">CCM 8635</strain>
    </source>
</reference>
<comment type="caution">
    <text evidence="3">The sequence shown here is derived from an EMBL/GenBank/DDBJ whole genome shotgun (WGS) entry which is preliminary data.</text>
</comment>
<feature type="transmembrane region" description="Helical" evidence="2">
    <location>
        <begin position="53"/>
        <end position="74"/>
    </location>
</feature>
<keyword evidence="2" id="KW-0812">Transmembrane</keyword>
<protein>
    <recommendedName>
        <fullName evidence="7">Phage abortive infection protein</fullName>
    </recommendedName>
</protein>
<organism evidence="3 5">
    <name type="scientific">Acinetobacter courvalinii</name>
    <dbReference type="NCBI Taxonomy" id="280147"/>
    <lineage>
        <taxon>Bacteria</taxon>
        <taxon>Pseudomonadati</taxon>
        <taxon>Pseudomonadota</taxon>
        <taxon>Gammaproteobacteria</taxon>
        <taxon>Moraxellales</taxon>
        <taxon>Moraxellaceae</taxon>
        <taxon>Acinetobacter</taxon>
    </lineage>
</organism>
<evidence type="ECO:0000313" key="4">
    <source>
        <dbReference type="EMBL" id="GGH39299.1"/>
    </source>
</evidence>
<gene>
    <name evidence="3" type="ORF">F888_03598</name>
    <name evidence="4" type="ORF">GCM10007354_25020</name>
</gene>
<keyword evidence="2" id="KW-0472">Membrane</keyword>
<proteinExistence type="predicted"/>
<evidence type="ECO:0000313" key="5">
    <source>
        <dbReference type="Proteomes" id="UP000013200"/>
    </source>
</evidence>
<dbReference type="GeneID" id="80105084"/>
<dbReference type="RefSeq" id="WP_005289071.1">
    <property type="nucleotide sequence ID" value="NZ_BMDA01000003.1"/>
</dbReference>
<name>N9RAW9_9GAMM</name>
<feature type="coiled-coil region" evidence="1">
    <location>
        <begin position="88"/>
        <end position="130"/>
    </location>
</feature>
<keyword evidence="2" id="KW-1133">Transmembrane helix</keyword>
<evidence type="ECO:0008006" key="7">
    <source>
        <dbReference type="Google" id="ProtNLM"/>
    </source>
</evidence>
<sequence length="351" mass="40597">MGLNNTQKVVLAIVVFIILLIGWGLFPLFFKWVMTGIGSTKVNIEDFGTMGDIYGSLNTLFTSATLIIVMYSAYLQRQANEDARTAMADQLREARNATTNQLNQARDALEQQLAQAREATERQIENAKELSKIELSQMQDATKQQLDLAQATHDAQMRESKHAIFSNMFNILLNQKNQAQERLSLRLGTTNLQSLFVHLSNKFEELVSDENEWKNFKISTESHQIIMAERCADEIEKFTGKTGVYDELVSYFYNYCSLITLIKKDEYKEFDTKFYFRILSNLMTQAEQETLLWICSTADYIKDAIEVSKLLDAHFFDGIIHFMFRNFKKSICNHSDILRDWDKYLKEQNPA</sequence>
<reference evidence="4" key="3">
    <citation type="submission" date="2024-03" db="EMBL/GenBank/DDBJ databases">
        <authorList>
            <person name="Sun Q."/>
            <person name="Sedlacek I."/>
        </authorList>
    </citation>
    <scope>NUCLEOTIDE SEQUENCE</scope>
    <source>
        <strain evidence="4">CCM 8635</strain>
    </source>
</reference>
<dbReference type="Proteomes" id="UP000652691">
    <property type="component" value="Unassembled WGS sequence"/>
</dbReference>
<evidence type="ECO:0000313" key="3">
    <source>
        <dbReference type="EMBL" id="ENX35765.1"/>
    </source>
</evidence>
<dbReference type="EMBL" id="APSA01000018">
    <property type="protein sequence ID" value="ENX35765.1"/>
    <property type="molecule type" value="Genomic_DNA"/>
</dbReference>
<reference evidence="3 5" key="1">
    <citation type="submission" date="2013-02" db="EMBL/GenBank/DDBJ databases">
        <title>The Genome Sequence of Acinetobacter sp. NIPH 3623.</title>
        <authorList>
            <consortium name="The Broad Institute Genome Sequencing Platform"/>
            <consortium name="The Broad Institute Genome Sequencing Center for Infectious Disease"/>
            <person name="Cerqueira G."/>
            <person name="Feldgarden M."/>
            <person name="Courvalin P."/>
            <person name="Perichon B."/>
            <person name="Grillot-Courvalin C."/>
            <person name="Clermont D."/>
            <person name="Rocha E."/>
            <person name="Yoon E.-J."/>
            <person name="Nemec A."/>
            <person name="Walker B."/>
            <person name="Young S.K."/>
            <person name="Zeng Q."/>
            <person name="Gargeya S."/>
            <person name="Fitzgerald M."/>
            <person name="Haas B."/>
            <person name="Abouelleil A."/>
            <person name="Alvarado L."/>
            <person name="Arachchi H.M."/>
            <person name="Berlin A.M."/>
            <person name="Chapman S.B."/>
            <person name="Dewar J."/>
            <person name="Goldberg J."/>
            <person name="Griggs A."/>
            <person name="Gujja S."/>
            <person name="Hansen M."/>
            <person name="Howarth C."/>
            <person name="Imamovic A."/>
            <person name="Larimer J."/>
            <person name="McCowan C."/>
            <person name="Murphy C."/>
            <person name="Neiman D."/>
            <person name="Pearson M."/>
            <person name="Priest M."/>
            <person name="Roberts A."/>
            <person name="Saif S."/>
            <person name="Shea T."/>
            <person name="Sisk P."/>
            <person name="Sykes S."/>
            <person name="Wortman J."/>
            <person name="Nusbaum C."/>
            <person name="Birren B."/>
        </authorList>
    </citation>
    <scope>NUCLEOTIDE SEQUENCE [LARGE SCALE GENOMIC DNA]</scope>
    <source>
        <strain evidence="3 5">NIPH 3623</strain>
    </source>
</reference>
<dbReference type="AlphaFoldDB" id="N9RAW9"/>
<accession>N9RAW9</accession>
<dbReference type="Proteomes" id="UP000013200">
    <property type="component" value="Unassembled WGS sequence"/>
</dbReference>
<evidence type="ECO:0000256" key="2">
    <source>
        <dbReference type="SAM" id="Phobius"/>
    </source>
</evidence>
<dbReference type="HOGENOM" id="CLU_968473_0_0_6"/>
<keyword evidence="5" id="KW-1185">Reference proteome</keyword>
<dbReference type="PATRIC" id="fig|1217698.3.peg.3504"/>
<evidence type="ECO:0000313" key="6">
    <source>
        <dbReference type="Proteomes" id="UP000652691"/>
    </source>
</evidence>